<dbReference type="GeneID" id="90947450"/>
<reference evidence="2 5" key="2">
    <citation type="submission" date="2024-10" db="EMBL/GenBank/DDBJ databases">
        <title>Draft genome assembly of a novel steroid transforming actinomycete isolated from African clawed frog Xenopus laevis.</title>
        <authorList>
            <person name="Bragin E."/>
            <person name="Kollerov V."/>
            <person name="Donova M.V."/>
        </authorList>
    </citation>
    <scope>NUCLEOTIDE SEQUENCE [LARGE SCALE GENOMIC DNA]</scope>
    <source>
        <strain evidence="2 5">MTOC-St3</strain>
    </source>
</reference>
<dbReference type="EMBL" id="CP121272">
    <property type="protein sequence ID" value="WMC90943.1"/>
    <property type="molecule type" value="Genomic_DNA"/>
</dbReference>
<dbReference type="EMBL" id="JBIENY010000417">
    <property type="protein sequence ID" value="MFG6299441.1"/>
    <property type="molecule type" value="Genomic_DNA"/>
</dbReference>
<reference evidence="3" key="1">
    <citation type="submission" date="2023-03" db="EMBL/GenBank/DDBJ databases">
        <title>Borrelidin-producing and root-colonizing Streptomyces rochei is a potent biopesticide for soil-borne oomycete-caused plant diseases.</title>
        <authorList>
            <person name="Zhou D."/>
            <person name="Wang X."/>
            <person name="Navarro-Munoz J.C."/>
            <person name="Li W."/>
            <person name="Li J."/>
            <person name="Jiu M."/>
            <person name="Deng S."/>
            <person name="Ye Y."/>
            <person name="Daly P."/>
            <person name="Wei L."/>
        </authorList>
    </citation>
    <scope>NUCLEOTIDE SEQUENCE</scope>
    <source>
        <strain evidence="3">JK1</strain>
        <plasmid evidence="3">unnamed</plasmid>
    </source>
</reference>
<name>A0AAX3ZVZ6_STRRO</name>
<keyword evidence="5" id="KW-1185">Reference proteome</keyword>
<evidence type="ECO:0000313" key="2">
    <source>
        <dbReference type="EMBL" id="MFG6299441.1"/>
    </source>
</evidence>
<evidence type="ECO:0000313" key="5">
    <source>
        <dbReference type="Proteomes" id="UP001605990"/>
    </source>
</evidence>
<accession>A0AAX3ZVZ6</accession>
<geneLocation type="plasmid" evidence="3 4">
    <name>unnamed</name>
</geneLocation>
<dbReference type="AlphaFoldDB" id="A0AAX3ZVZ6"/>
<keyword evidence="1" id="KW-0732">Signal</keyword>
<feature type="signal peptide" evidence="1">
    <location>
        <begin position="1"/>
        <end position="27"/>
    </location>
</feature>
<organism evidence="3 4">
    <name type="scientific">Streptomyces rochei</name>
    <name type="common">Streptomyces parvullus</name>
    <dbReference type="NCBI Taxonomy" id="1928"/>
    <lineage>
        <taxon>Bacteria</taxon>
        <taxon>Bacillati</taxon>
        <taxon>Actinomycetota</taxon>
        <taxon>Actinomycetes</taxon>
        <taxon>Kitasatosporales</taxon>
        <taxon>Streptomycetaceae</taxon>
        <taxon>Streptomyces</taxon>
        <taxon>Streptomyces rochei group</taxon>
    </lineage>
</organism>
<dbReference type="Proteomes" id="UP001231701">
    <property type="component" value="Plasmid unnamed"/>
</dbReference>
<proteinExistence type="predicted"/>
<sequence>MKKGFLGAIAGTAAIASTLLMPGTASAATVYTSDQCSSNQNIGCFVLEYTVSDSWGTGVCFVTNKSEYNHTGRSVTSGATQTTYRYIFERRNWCASIGSGDMNGHGQALRNNAAWAQNRDTRAHTVYYSPGYYGAAKTYAVDQYGLLGSLRNDNASSKRSS</sequence>
<evidence type="ECO:0000313" key="4">
    <source>
        <dbReference type="Proteomes" id="UP001231701"/>
    </source>
</evidence>
<protein>
    <submittedName>
        <fullName evidence="3">Uncharacterized protein</fullName>
    </submittedName>
</protein>
<evidence type="ECO:0000313" key="3">
    <source>
        <dbReference type="EMBL" id="WMC90943.1"/>
    </source>
</evidence>
<evidence type="ECO:0000256" key="1">
    <source>
        <dbReference type="SAM" id="SignalP"/>
    </source>
</evidence>
<dbReference type="Proteomes" id="UP001605990">
    <property type="component" value="Unassembled WGS sequence"/>
</dbReference>
<dbReference type="RefSeq" id="WP_306693637.1">
    <property type="nucleotide sequence ID" value="NZ_CP121272.1"/>
</dbReference>
<gene>
    <name evidence="2" type="ORF">ACGU38_29285</name>
    <name evidence="3" type="ORF">P7W03_35465</name>
</gene>
<keyword evidence="3" id="KW-0614">Plasmid</keyword>
<feature type="chain" id="PRO_5043421771" evidence="1">
    <location>
        <begin position="28"/>
        <end position="161"/>
    </location>
</feature>